<name>A0A6H1ZVZ9_9ZZZZ</name>
<proteinExistence type="predicted"/>
<dbReference type="AlphaFoldDB" id="A0A6H1ZVZ9"/>
<protein>
    <submittedName>
        <fullName evidence="1">Uncharacterized protein</fullName>
    </submittedName>
</protein>
<organism evidence="1">
    <name type="scientific">viral metagenome</name>
    <dbReference type="NCBI Taxonomy" id="1070528"/>
    <lineage>
        <taxon>unclassified sequences</taxon>
        <taxon>metagenomes</taxon>
        <taxon>organismal metagenomes</taxon>
    </lineage>
</organism>
<gene>
    <name evidence="1" type="ORF">TM448A02484_0003</name>
</gene>
<dbReference type="EMBL" id="MT144313">
    <property type="protein sequence ID" value="QJA52106.1"/>
    <property type="molecule type" value="Genomic_DNA"/>
</dbReference>
<sequence length="153" mass="16268">MTLDITKPTDQELVSELPAYIRANRSAINAFESGNAEYATTILTIAAATDTLIVGTDLANVDMEVIIISAAGACTLEKITGGTAGQIKIFVFQDDDITLQDGTKADGKFYLNQLPVGTTYAASQDDVIALVNIGGTGAISGYWKEFNRQLDVK</sequence>
<evidence type="ECO:0000313" key="1">
    <source>
        <dbReference type="EMBL" id="QJA52106.1"/>
    </source>
</evidence>
<reference evidence="1" key="1">
    <citation type="submission" date="2020-03" db="EMBL/GenBank/DDBJ databases">
        <title>The deep terrestrial virosphere.</title>
        <authorList>
            <person name="Holmfeldt K."/>
            <person name="Nilsson E."/>
            <person name="Simone D."/>
            <person name="Lopez-Fernandez M."/>
            <person name="Wu X."/>
            <person name="de Brujin I."/>
            <person name="Lundin D."/>
            <person name="Andersson A."/>
            <person name="Bertilsson S."/>
            <person name="Dopson M."/>
        </authorList>
    </citation>
    <scope>NUCLEOTIDE SEQUENCE</scope>
    <source>
        <strain evidence="1">TM448A02484</strain>
    </source>
</reference>
<accession>A0A6H1ZVZ9</accession>